<gene>
    <name evidence="2" type="ORF">KHLLAP_LOCUS1219</name>
</gene>
<feature type="compositionally biased region" description="Basic and acidic residues" evidence="1">
    <location>
        <begin position="1"/>
        <end position="21"/>
    </location>
</feature>
<dbReference type="EMBL" id="CAUWAG010000003">
    <property type="protein sequence ID" value="CAJ2500751.1"/>
    <property type="molecule type" value="Genomic_DNA"/>
</dbReference>
<evidence type="ECO:0000313" key="3">
    <source>
        <dbReference type="Proteomes" id="UP001295740"/>
    </source>
</evidence>
<feature type="region of interest" description="Disordered" evidence="1">
    <location>
        <begin position="1"/>
        <end position="51"/>
    </location>
</feature>
<proteinExistence type="predicted"/>
<dbReference type="AlphaFoldDB" id="A0AAI8V9C6"/>
<dbReference type="Proteomes" id="UP001295740">
    <property type="component" value="Unassembled WGS sequence"/>
</dbReference>
<sequence length="516" mass="58601">MPIGNRRHDGSDTKRSEHEVWEGLPFDPDDQSSVDSHGDDPGTPTSTVDCDSTTTTVQSISAGSSASQASTLTFKQQEEEKVSKLFLLPQELFDEITKYLLPANILILALANKELMSRFLRSAGSLEGSPAEGPSSWKALGAYIRQLDSNRTKVRGSFLSLLDNDLLDLVYCYKCKVMHDPFVTFKDRAYAPKKASRCTDWAPDHHMPPRATRKLLRTITKRRRLGAEYRYLLRQVNNTMTIYQNGIMSQTSLRIRYRDNAQLLRRQQVISTMDKTSMALWLFKQQLQDPAPCGSASLNNPKVWKICNHLAWDDKYTPFLEKLVHSLCKEPHDGERFPLHTPACFTNAPLDVSKQDEHMVAERLKKVISGAKDNPMDVPCLLGDVMGCNKCTTDFSLDVVPLPQPFHWGFALTTWLDLGEVDFSGKWDSHRDLRPGREYKRAQQTGDICEKFEDLKSRLDFRPRINKLNQERMGNFGWGKRAANGKDKFMTWSCGHSCDPATGMLQDPDPLEKADY</sequence>
<protein>
    <submittedName>
        <fullName evidence="2">Uu.00g036040.m01.CDS01</fullName>
    </submittedName>
</protein>
<comment type="caution">
    <text evidence="2">The sequence shown here is derived from an EMBL/GenBank/DDBJ whole genome shotgun (WGS) entry which is preliminary data.</text>
</comment>
<reference evidence="2" key="1">
    <citation type="submission" date="2023-10" db="EMBL/GenBank/DDBJ databases">
        <authorList>
            <person name="Hackl T."/>
        </authorList>
    </citation>
    <scope>NUCLEOTIDE SEQUENCE</scope>
</reference>
<evidence type="ECO:0000313" key="2">
    <source>
        <dbReference type="EMBL" id="CAJ2500751.1"/>
    </source>
</evidence>
<name>A0AAI8V9C6_9PEZI</name>
<evidence type="ECO:0000256" key="1">
    <source>
        <dbReference type="SAM" id="MobiDB-lite"/>
    </source>
</evidence>
<organism evidence="2 3">
    <name type="scientific">Anthostomella pinea</name>
    <dbReference type="NCBI Taxonomy" id="933095"/>
    <lineage>
        <taxon>Eukaryota</taxon>
        <taxon>Fungi</taxon>
        <taxon>Dikarya</taxon>
        <taxon>Ascomycota</taxon>
        <taxon>Pezizomycotina</taxon>
        <taxon>Sordariomycetes</taxon>
        <taxon>Xylariomycetidae</taxon>
        <taxon>Xylariales</taxon>
        <taxon>Xylariaceae</taxon>
        <taxon>Anthostomella</taxon>
    </lineage>
</organism>
<accession>A0AAI8V9C6</accession>
<keyword evidence="3" id="KW-1185">Reference proteome</keyword>